<evidence type="ECO:0000313" key="2">
    <source>
        <dbReference type="Proteomes" id="UP000501991"/>
    </source>
</evidence>
<dbReference type="InterPro" id="IPR027417">
    <property type="entry name" value="P-loop_NTPase"/>
</dbReference>
<dbReference type="EMBL" id="CP048836">
    <property type="protein sequence ID" value="QID17972.1"/>
    <property type="molecule type" value="Genomic_DNA"/>
</dbReference>
<dbReference type="AlphaFoldDB" id="A0A6C1B2U6"/>
<organism evidence="1 2">
    <name type="scientific">Nitrogeniibacter mangrovi</name>
    <dbReference type="NCBI Taxonomy" id="2016596"/>
    <lineage>
        <taxon>Bacteria</taxon>
        <taxon>Pseudomonadati</taxon>
        <taxon>Pseudomonadota</taxon>
        <taxon>Betaproteobacteria</taxon>
        <taxon>Rhodocyclales</taxon>
        <taxon>Zoogloeaceae</taxon>
        <taxon>Nitrogeniibacter</taxon>
    </lineage>
</organism>
<gene>
    <name evidence="1" type="primary">imuA</name>
    <name evidence="1" type="ORF">G3580_10160</name>
</gene>
<dbReference type="InterPro" id="IPR047610">
    <property type="entry name" value="ImuA_translesion"/>
</dbReference>
<dbReference type="SUPFAM" id="SSF52540">
    <property type="entry name" value="P-loop containing nucleoside triphosphate hydrolases"/>
    <property type="match status" value="1"/>
</dbReference>
<dbReference type="NCBIfam" id="NF033429">
    <property type="entry name" value="ImuA_translesion"/>
    <property type="match status" value="1"/>
</dbReference>
<accession>A0A6C1B2U6</accession>
<dbReference type="Gene3D" id="3.40.50.300">
    <property type="entry name" value="P-loop containing nucleotide triphosphate hydrolases"/>
    <property type="match status" value="1"/>
</dbReference>
<name>A0A6C1B2U6_9RHOO</name>
<sequence>MSVQPLTLDALLTRTDLWRGQDFVTPDASGVRSGFAALDAVLPEGGWPRGALSEILSPMRGLGEVSLVLPALRTLEASAGWIVLVAPPGRVHAPAWLAHGIPLSRLLIVQASGQDAAWACEQLLGSQALAALLAWLPGTHPRQLRRLQVAAGHTESLCLVFRPISATRQPSPAPLRMALTGSPRGLQVDILKRRGPPLAAPLELSIDRPLPWRRLSRRTTGAAAAAPAGIEA</sequence>
<proteinExistence type="predicted"/>
<dbReference type="InterPro" id="IPR017166">
    <property type="entry name" value="UCP037290"/>
</dbReference>
<reference evidence="1 2" key="1">
    <citation type="submission" date="2020-02" db="EMBL/GenBank/DDBJ databases">
        <title>Nitrogenibacter mangrovi gen. nov., sp. nov. isolated from mangrove sediment, a denitrifying betaproteobacterium.</title>
        <authorList>
            <person name="Liao H."/>
            <person name="Tian Y."/>
        </authorList>
    </citation>
    <scope>NUCLEOTIDE SEQUENCE [LARGE SCALE GENOMIC DNA]</scope>
    <source>
        <strain evidence="1 2">M9-3-2</strain>
    </source>
</reference>
<dbReference type="Proteomes" id="UP000501991">
    <property type="component" value="Chromosome"/>
</dbReference>
<evidence type="ECO:0000313" key="1">
    <source>
        <dbReference type="EMBL" id="QID17972.1"/>
    </source>
</evidence>
<keyword evidence="2" id="KW-1185">Reference proteome</keyword>
<dbReference type="KEGG" id="azq:G3580_10160"/>
<protein>
    <submittedName>
        <fullName evidence="1">Translesion DNA synthesis-associated protein ImuA</fullName>
    </submittedName>
</protein>
<dbReference type="PIRSF" id="PIRSF037290">
    <property type="entry name" value="UCP037290"/>
    <property type="match status" value="1"/>
</dbReference>